<dbReference type="EMBL" id="CP001964">
    <property type="protein sequence ID" value="ADG75705.1"/>
    <property type="molecule type" value="Genomic_DNA"/>
</dbReference>
<dbReference type="Proteomes" id="UP000000849">
    <property type="component" value="Chromosome"/>
</dbReference>
<name>D5UJR7_CELFN</name>
<dbReference type="InterPro" id="IPR003663">
    <property type="entry name" value="Sugar/inositol_transpt"/>
</dbReference>
<dbReference type="GO" id="GO:0022857">
    <property type="term" value="F:transmembrane transporter activity"/>
    <property type="evidence" value="ECO:0007669"/>
    <property type="project" value="InterPro"/>
</dbReference>
<evidence type="ECO:0000256" key="6">
    <source>
        <dbReference type="ARBA" id="ARBA00022692"/>
    </source>
</evidence>
<evidence type="ECO:0000256" key="8">
    <source>
        <dbReference type="ARBA" id="ARBA00023136"/>
    </source>
</evidence>
<dbReference type="PANTHER" id="PTHR48020">
    <property type="entry name" value="PROTON MYO-INOSITOL COTRANSPORTER"/>
    <property type="match status" value="1"/>
</dbReference>
<proteinExistence type="inferred from homology"/>
<keyword evidence="5 13" id="KW-0762">Sugar transport</keyword>
<keyword evidence="7 11" id="KW-1133">Transmembrane helix</keyword>
<feature type="transmembrane region" description="Helical" evidence="11">
    <location>
        <begin position="430"/>
        <end position="458"/>
    </location>
</feature>
<dbReference type="InterPro" id="IPR005829">
    <property type="entry name" value="Sugar_transporter_CS"/>
</dbReference>
<dbReference type="Pfam" id="PF00083">
    <property type="entry name" value="Sugar_tr"/>
    <property type="match status" value="1"/>
</dbReference>
<feature type="transmembrane region" description="Helical" evidence="11">
    <location>
        <begin position="323"/>
        <end position="351"/>
    </location>
</feature>
<dbReference type="HOGENOM" id="CLU_001265_30_5_11"/>
<keyword evidence="8 11" id="KW-0472">Membrane</keyword>
<keyword evidence="6 11" id="KW-0812">Transmembrane</keyword>
<evidence type="ECO:0000256" key="10">
    <source>
        <dbReference type="SAM" id="MobiDB-lite"/>
    </source>
</evidence>
<dbReference type="GO" id="GO:0005886">
    <property type="term" value="C:plasma membrane"/>
    <property type="evidence" value="ECO:0007669"/>
    <property type="project" value="UniProtKB-SubCell"/>
</dbReference>
<feature type="transmembrane region" description="Helical" evidence="11">
    <location>
        <begin position="470"/>
        <end position="490"/>
    </location>
</feature>
<comment type="similarity">
    <text evidence="2 9">Belongs to the major facilitator superfamily. Sugar transporter (TC 2.A.1.1) family.</text>
</comment>
<evidence type="ECO:0000313" key="14">
    <source>
        <dbReference type="Proteomes" id="UP000000849"/>
    </source>
</evidence>
<evidence type="ECO:0000259" key="12">
    <source>
        <dbReference type="PROSITE" id="PS50850"/>
    </source>
</evidence>
<feature type="transmembrane region" description="Helical" evidence="11">
    <location>
        <begin position="395"/>
        <end position="418"/>
    </location>
</feature>
<feature type="transmembrane region" description="Helical" evidence="11">
    <location>
        <begin position="367"/>
        <end position="388"/>
    </location>
</feature>
<accession>D5UJR7</accession>
<dbReference type="PROSITE" id="PS00217">
    <property type="entry name" value="SUGAR_TRANSPORT_2"/>
    <property type="match status" value="1"/>
</dbReference>
<evidence type="ECO:0000256" key="4">
    <source>
        <dbReference type="ARBA" id="ARBA00022475"/>
    </source>
</evidence>
<sequence length="544" mass="57966">MIPRRGPRHHPRPTAALLADGHRARRSGLPAGVEVRVRRTRFTVGLTGTSPAGRRRTMTDTTPGQRVRPSGGKHRGKAVTLAIAAAVGGFLFGFDSSVINGAVDAVQDGFELSGVVTGLVVAVALLGCAFGAWLGGRLSDRWGRTRVMVLGAVLFFVSSVLSGLAFAAWDLALWRVVAGIGIGIASVIAPAYIAEIAPAAMRGRLGSLQQLAITLGIFAALLSDQLLATSAGGAAEELWFGLAAWRWMFLVCVVPAAVYGLIALRIPESPRYLVAQGRRDEARAVLADVLGPDEDPDERVAQIERTIRADAEHADRASLRGPVLGLLPVVWVGILLSVFQQFVGINVIFYYSTTLWQAVGFEESRSFLISTITSVTNVAVTFIAIGLIDKVGRRPLLLVGSAGMTLALGTMAVAFTNATGTGEDITLDGAWGVVALVAANAFVVFFGATWGPLVWVLLGEMFPNRIRAAALGVAASAQWVANFLITLSFPEMLDRWGATAPYLMYACFALLSFVFVLTKVPETKGVQLEDMEGLRVERRGRTAR</sequence>
<dbReference type="PRINTS" id="PR00171">
    <property type="entry name" value="SUGRTRNSPORT"/>
</dbReference>
<feature type="transmembrane region" description="Helical" evidence="11">
    <location>
        <begin position="205"/>
        <end position="223"/>
    </location>
</feature>
<feature type="transmembrane region" description="Helical" evidence="11">
    <location>
        <begin position="243"/>
        <end position="264"/>
    </location>
</feature>
<dbReference type="InterPro" id="IPR020846">
    <property type="entry name" value="MFS_dom"/>
</dbReference>
<dbReference type="eggNOG" id="COG0477">
    <property type="taxonomic scope" value="Bacteria"/>
</dbReference>
<evidence type="ECO:0000256" key="2">
    <source>
        <dbReference type="ARBA" id="ARBA00010992"/>
    </source>
</evidence>
<feature type="transmembrane region" description="Helical" evidence="11">
    <location>
        <begin position="172"/>
        <end position="193"/>
    </location>
</feature>
<feature type="transmembrane region" description="Helical" evidence="11">
    <location>
        <begin position="78"/>
        <end position="94"/>
    </location>
</feature>
<dbReference type="PROSITE" id="PS50850">
    <property type="entry name" value="MFS"/>
    <property type="match status" value="1"/>
</dbReference>
<evidence type="ECO:0000256" key="7">
    <source>
        <dbReference type="ARBA" id="ARBA00022989"/>
    </source>
</evidence>
<keyword evidence="3 9" id="KW-0813">Transport</keyword>
<evidence type="ECO:0000256" key="5">
    <source>
        <dbReference type="ARBA" id="ARBA00022597"/>
    </source>
</evidence>
<dbReference type="InterPro" id="IPR050814">
    <property type="entry name" value="Myo-inositol_Transporter"/>
</dbReference>
<dbReference type="InterPro" id="IPR047984">
    <property type="entry name" value="XylE-like"/>
</dbReference>
<feature type="region of interest" description="Disordered" evidence="10">
    <location>
        <begin position="46"/>
        <end position="73"/>
    </location>
</feature>
<feature type="domain" description="Major facilitator superfamily (MFS) profile" evidence="12">
    <location>
        <begin position="81"/>
        <end position="524"/>
    </location>
</feature>
<reference evidence="13 14" key="1">
    <citation type="journal article" date="2010" name="Stand. Genomic Sci.">
        <title>Complete genome sequence of Cellulomonas flavigena type strain (134).</title>
        <authorList>
            <person name="Abt B."/>
            <person name="Foster B."/>
            <person name="Lapidus A."/>
            <person name="Clum A."/>
            <person name="Sun H."/>
            <person name="Pukall R."/>
            <person name="Lucas S."/>
            <person name="Glavina Del Rio T."/>
            <person name="Nolan M."/>
            <person name="Tice H."/>
            <person name="Cheng J.F."/>
            <person name="Pitluck S."/>
            <person name="Liolios K."/>
            <person name="Ivanova N."/>
            <person name="Mavromatis K."/>
            <person name="Ovchinnikova G."/>
            <person name="Pati A."/>
            <person name="Goodwin L."/>
            <person name="Chen A."/>
            <person name="Palaniappan K."/>
            <person name="Land M."/>
            <person name="Hauser L."/>
            <person name="Chang Y.J."/>
            <person name="Jeffries C.D."/>
            <person name="Rohde M."/>
            <person name="Goker M."/>
            <person name="Woyke T."/>
            <person name="Bristow J."/>
            <person name="Eisen J.A."/>
            <person name="Markowitz V."/>
            <person name="Hugenholtz P."/>
            <person name="Kyrpides N.C."/>
            <person name="Klenk H.P."/>
        </authorList>
    </citation>
    <scope>NUCLEOTIDE SEQUENCE [LARGE SCALE GENOMIC DNA]</scope>
    <source>
        <strain evidence="14">ATCC 482 / DSM 20109 / BCRC 11376 / JCM 18109 / NBRC 3775 / NCIMB 8073 / NRS 134</strain>
    </source>
</reference>
<evidence type="ECO:0000313" key="13">
    <source>
        <dbReference type="EMBL" id="ADG75705.1"/>
    </source>
</evidence>
<dbReference type="STRING" id="446466.Cfla_2820"/>
<dbReference type="AlphaFoldDB" id="D5UJR7"/>
<comment type="subcellular location">
    <subcellularLocation>
        <location evidence="1">Cell membrane</location>
        <topology evidence="1">Multi-pass membrane protein</topology>
    </subcellularLocation>
</comment>
<protein>
    <submittedName>
        <fullName evidence="13">Sugar transporter</fullName>
    </submittedName>
</protein>
<dbReference type="CDD" id="cd17359">
    <property type="entry name" value="MFS_XylE_like"/>
    <property type="match status" value="1"/>
</dbReference>
<dbReference type="NCBIfam" id="TIGR00879">
    <property type="entry name" value="SP"/>
    <property type="match status" value="1"/>
</dbReference>
<feature type="transmembrane region" description="Helical" evidence="11">
    <location>
        <begin position="114"/>
        <end position="135"/>
    </location>
</feature>
<dbReference type="SUPFAM" id="SSF103473">
    <property type="entry name" value="MFS general substrate transporter"/>
    <property type="match status" value="1"/>
</dbReference>
<dbReference type="InterPro" id="IPR005828">
    <property type="entry name" value="MFS_sugar_transport-like"/>
</dbReference>
<evidence type="ECO:0000256" key="3">
    <source>
        <dbReference type="ARBA" id="ARBA00022448"/>
    </source>
</evidence>
<evidence type="ECO:0000256" key="9">
    <source>
        <dbReference type="RuleBase" id="RU003346"/>
    </source>
</evidence>
<feature type="transmembrane region" description="Helical" evidence="11">
    <location>
        <begin position="147"/>
        <end position="166"/>
    </location>
</feature>
<dbReference type="PROSITE" id="PS00216">
    <property type="entry name" value="SUGAR_TRANSPORT_1"/>
    <property type="match status" value="1"/>
</dbReference>
<dbReference type="KEGG" id="cfl:Cfla_2820"/>
<evidence type="ECO:0000256" key="1">
    <source>
        <dbReference type="ARBA" id="ARBA00004651"/>
    </source>
</evidence>
<keyword evidence="14" id="KW-1185">Reference proteome</keyword>
<feature type="transmembrane region" description="Helical" evidence="11">
    <location>
        <begin position="502"/>
        <end position="520"/>
    </location>
</feature>
<gene>
    <name evidence="13" type="ordered locus">Cfla_2820</name>
</gene>
<keyword evidence="4" id="KW-1003">Cell membrane</keyword>
<organism evidence="13 14">
    <name type="scientific">Cellulomonas flavigena (strain ATCC 482 / DSM 20109 / BCRC 11376 / JCM 18109 / NBRC 3775 / NCIMB 8073 / NRS 134)</name>
    <dbReference type="NCBI Taxonomy" id="446466"/>
    <lineage>
        <taxon>Bacteria</taxon>
        <taxon>Bacillati</taxon>
        <taxon>Actinomycetota</taxon>
        <taxon>Actinomycetes</taxon>
        <taxon>Micrococcales</taxon>
        <taxon>Cellulomonadaceae</taxon>
        <taxon>Cellulomonas</taxon>
    </lineage>
</organism>
<dbReference type="PANTHER" id="PTHR48020:SF12">
    <property type="entry name" value="PROTON MYO-INOSITOL COTRANSPORTER"/>
    <property type="match status" value="1"/>
</dbReference>
<dbReference type="Gene3D" id="1.20.1250.20">
    <property type="entry name" value="MFS general substrate transporter like domains"/>
    <property type="match status" value="2"/>
</dbReference>
<dbReference type="FunFam" id="1.20.1250.20:FF:000122">
    <property type="entry name" value="D-xylose transporter XylE"/>
    <property type="match status" value="1"/>
</dbReference>
<dbReference type="InterPro" id="IPR036259">
    <property type="entry name" value="MFS_trans_sf"/>
</dbReference>
<evidence type="ECO:0000256" key="11">
    <source>
        <dbReference type="SAM" id="Phobius"/>
    </source>
</evidence>